<comment type="caution">
    <text evidence="1">The sequence shown here is derived from an EMBL/GenBank/DDBJ whole genome shotgun (WGS) entry which is preliminary data.</text>
</comment>
<sequence>MQKQYEWINTKARGGVRRNKWGIQEVGLQPARLGFGVARGGLVYCSVLHHRWWHTTIPRTDLPTALAPLLHLVFRSAPAAPVR</sequence>
<dbReference type="AlphaFoldDB" id="A0A8J6F615"/>
<gene>
    <name evidence="1" type="ORF">GDO78_010498</name>
</gene>
<organism evidence="1 2">
    <name type="scientific">Eleutherodactylus coqui</name>
    <name type="common">Puerto Rican coqui</name>
    <dbReference type="NCBI Taxonomy" id="57060"/>
    <lineage>
        <taxon>Eukaryota</taxon>
        <taxon>Metazoa</taxon>
        <taxon>Chordata</taxon>
        <taxon>Craniata</taxon>
        <taxon>Vertebrata</taxon>
        <taxon>Euteleostomi</taxon>
        <taxon>Amphibia</taxon>
        <taxon>Batrachia</taxon>
        <taxon>Anura</taxon>
        <taxon>Neobatrachia</taxon>
        <taxon>Hyloidea</taxon>
        <taxon>Eleutherodactylidae</taxon>
        <taxon>Eleutherodactylinae</taxon>
        <taxon>Eleutherodactylus</taxon>
        <taxon>Eleutherodactylus</taxon>
    </lineage>
</organism>
<proteinExistence type="predicted"/>
<dbReference type="Proteomes" id="UP000770717">
    <property type="component" value="Unassembled WGS sequence"/>
</dbReference>
<name>A0A8J6F615_ELECQ</name>
<protein>
    <submittedName>
        <fullName evidence="1">Uncharacterized protein</fullName>
    </submittedName>
</protein>
<evidence type="ECO:0000313" key="2">
    <source>
        <dbReference type="Proteomes" id="UP000770717"/>
    </source>
</evidence>
<dbReference type="EMBL" id="WNTK01000006">
    <property type="protein sequence ID" value="KAG9481291.1"/>
    <property type="molecule type" value="Genomic_DNA"/>
</dbReference>
<evidence type="ECO:0000313" key="1">
    <source>
        <dbReference type="EMBL" id="KAG9481291.1"/>
    </source>
</evidence>
<reference evidence="1" key="1">
    <citation type="thesis" date="2020" institute="ProQuest LLC" country="789 East Eisenhower Parkway, Ann Arbor, MI, USA">
        <title>Comparative Genomics and Chromosome Evolution.</title>
        <authorList>
            <person name="Mudd A.B."/>
        </authorList>
    </citation>
    <scope>NUCLEOTIDE SEQUENCE</scope>
    <source>
        <strain evidence="1">HN-11 Male</strain>
        <tissue evidence="1">Kidney and liver</tissue>
    </source>
</reference>
<accession>A0A8J6F615</accession>
<keyword evidence="2" id="KW-1185">Reference proteome</keyword>